<keyword evidence="2" id="KW-1185">Reference proteome</keyword>
<dbReference type="Proteomes" id="UP000030700">
    <property type="component" value="Unassembled WGS sequence"/>
</dbReference>
<dbReference type="AlphaFoldDB" id="A0A0S6VZ18"/>
<dbReference type="HOGENOM" id="CLU_115769_0_1_0"/>
<dbReference type="Pfam" id="PF11848">
    <property type="entry name" value="DUF3368"/>
    <property type="match status" value="1"/>
</dbReference>
<proteinExistence type="predicted"/>
<gene>
    <name evidence="1" type="ORF">U14_01578</name>
</gene>
<sequence length="165" mass="17992">MQAKPVISNNTPLAALWSIGQVSLLRALYGEILIPQAVYYEFLAVEQPKRQELLLSSPWIIPVALEHPRRALAFNGLDAGEAEVLALAEELDARLLIVDERKARQYAKRLGMPFTGTLGVLLAAKTGGHITAIFPYVHALLRNGLYLAPEIIIKALELAGESKGA</sequence>
<reference evidence="1" key="1">
    <citation type="journal article" date="2015" name="PeerJ">
        <title>First genomic representation of candidate bacterial phylum KSB3 points to enhanced environmental sensing as a trigger of wastewater bulking.</title>
        <authorList>
            <person name="Sekiguchi Y."/>
            <person name="Ohashi A."/>
            <person name="Parks D.H."/>
            <person name="Yamauchi T."/>
            <person name="Tyson G.W."/>
            <person name="Hugenholtz P."/>
        </authorList>
    </citation>
    <scope>NUCLEOTIDE SEQUENCE [LARGE SCALE GENOMIC DNA]</scope>
</reference>
<dbReference type="PANTHER" id="PTHR39550:SF1">
    <property type="entry name" value="SLL0658 PROTEIN"/>
    <property type="match status" value="1"/>
</dbReference>
<protein>
    <recommendedName>
        <fullName evidence="3">DUF3368 domain-containing protein</fullName>
    </recommendedName>
</protein>
<dbReference type="PANTHER" id="PTHR39550">
    <property type="entry name" value="SLL0658 PROTEIN"/>
    <property type="match status" value="1"/>
</dbReference>
<dbReference type="InterPro" id="IPR021799">
    <property type="entry name" value="PIN-like_prokaryotic"/>
</dbReference>
<dbReference type="STRING" id="1499966.U14_01578"/>
<dbReference type="EMBL" id="DF820456">
    <property type="protein sequence ID" value="GAK50350.1"/>
    <property type="molecule type" value="Genomic_DNA"/>
</dbReference>
<name>A0A0S6VZ18_9BACT</name>
<evidence type="ECO:0000313" key="2">
    <source>
        <dbReference type="Proteomes" id="UP000030700"/>
    </source>
</evidence>
<organism evidence="1">
    <name type="scientific">Candidatus Moduliflexus flocculans</name>
    <dbReference type="NCBI Taxonomy" id="1499966"/>
    <lineage>
        <taxon>Bacteria</taxon>
        <taxon>Candidatus Moduliflexota</taxon>
        <taxon>Candidatus Moduliflexia</taxon>
        <taxon>Candidatus Moduliflexales</taxon>
        <taxon>Candidatus Moduliflexaceae</taxon>
    </lineage>
</organism>
<evidence type="ECO:0008006" key="3">
    <source>
        <dbReference type="Google" id="ProtNLM"/>
    </source>
</evidence>
<accession>A0A0S6VZ18</accession>
<evidence type="ECO:0000313" key="1">
    <source>
        <dbReference type="EMBL" id="GAK50350.1"/>
    </source>
</evidence>